<dbReference type="GO" id="GO:0045273">
    <property type="term" value="C:respiratory chain complex II (succinate dehydrogenase)"/>
    <property type="evidence" value="ECO:0007669"/>
    <property type="project" value="InterPro"/>
</dbReference>
<dbReference type="EMBL" id="JADGMS010000012">
    <property type="protein sequence ID" value="KAF9671539.1"/>
    <property type="molecule type" value="Genomic_DNA"/>
</dbReference>
<organism evidence="1 2">
    <name type="scientific">Salix dunnii</name>
    <dbReference type="NCBI Taxonomy" id="1413687"/>
    <lineage>
        <taxon>Eukaryota</taxon>
        <taxon>Viridiplantae</taxon>
        <taxon>Streptophyta</taxon>
        <taxon>Embryophyta</taxon>
        <taxon>Tracheophyta</taxon>
        <taxon>Spermatophyta</taxon>
        <taxon>Magnoliopsida</taxon>
        <taxon>eudicotyledons</taxon>
        <taxon>Gunneridae</taxon>
        <taxon>Pentapetalae</taxon>
        <taxon>rosids</taxon>
        <taxon>fabids</taxon>
        <taxon>Malpighiales</taxon>
        <taxon>Salicaceae</taxon>
        <taxon>Saliceae</taxon>
        <taxon>Salix</taxon>
    </lineage>
</organism>
<dbReference type="Proteomes" id="UP000657918">
    <property type="component" value="Unassembled WGS sequence"/>
</dbReference>
<sequence length="114" mass="12878">MSSPEILLKMGQFLLIFDQLITVDSSQSVLKSNFKLLAEDPSLKRFKSHKKSVWRLKRFGDVLTLVVVAGNLILLSKPSLLQLLVFSYALVPGCCYEIYVKTVTREEARTKESA</sequence>
<name>A0A835MPF0_9ROSI</name>
<dbReference type="PANTHER" id="PTHR36041:SF2">
    <property type="entry name" value="SUCCINATE DEHYDROGENASE SUBUNIT 7A, MITOCHONDRIAL-RELATED"/>
    <property type="match status" value="1"/>
</dbReference>
<accession>A0A835MPF0</accession>
<dbReference type="OrthoDB" id="684848at2759"/>
<dbReference type="InterPro" id="IPR034573">
    <property type="entry name" value="SDH7"/>
</dbReference>
<dbReference type="AlphaFoldDB" id="A0A835MPF0"/>
<comment type="caution">
    <text evidence="1">The sequence shown here is derived from an EMBL/GenBank/DDBJ whole genome shotgun (WGS) entry which is preliminary data.</text>
</comment>
<dbReference type="PANTHER" id="PTHR36041">
    <property type="entry name" value="SUCCINATE DEHYDROGENASE SUBUNIT 7A, MITOCHONDRIAL-RELATED"/>
    <property type="match status" value="1"/>
</dbReference>
<reference evidence="1 2" key="1">
    <citation type="submission" date="2020-10" db="EMBL/GenBank/DDBJ databases">
        <title>Plant Genome Project.</title>
        <authorList>
            <person name="Zhang R.-G."/>
        </authorList>
    </citation>
    <scope>NUCLEOTIDE SEQUENCE [LARGE SCALE GENOMIC DNA]</scope>
    <source>
        <strain evidence="1">FAFU-HL-1</strain>
        <tissue evidence="1">Leaf</tissue>
    </source>
</reference>
<proteinExistence type="predicted"/>
<protein>
    <submittedName>
        <fullName evidence="1">Uncharacterized protein</fullName>
    </submittedName>
</protein>
<keyword evidence="2" id="KW-1185">Reference proteome</keyword>
<gene>
    <name evidence="1" type="ORF">SADUNF_Sadunf12G0058100</name>
</gene>
<evidence type="ECO:0000313" key="1">
    <source>
        <dbReference type="EMBL" id="KAF9671539.1"/>
    </source>
</evidence>
<evidence type="ECO:0000313" key="2">
    <source>
        <dbReference type="Proteomes" id="UP000657918"/>
    </source>
</evidence>